<dbReference type="KEGG" id="mpsc:MPSYJ_54070"/>
<reference evidence="2 3" key="1">
    <citation type="journal article" date="2019" name="Emerg. Microbes Infect.">
        <title>Comprehensive subspecies identification of 175 nontuberculous mycobacteria species based on 7547 genomic profiles.</title>
        <authorList>
            <person name="Matsumoto Y."/>
            <person name="Kinjo T."/>
            <person name="Motooka D."/>
            <person name="Nabeya D."/>
            <person name="Jung N."/>
            <person name="Uechi K."/>
            <person name="Horii T."/>
            <person name="Iida T."/>
            <person name="Fujita J."/>
            <person name="Nakamura S."/>
        </authorList>
    </citation>
    <scope>NUCLEOTIDE SEQUENCE [LARGE SCALE GENOMIC DNA]</scope>
    <source>
        <strain evidence="2 3">JCM 13323</strain>
    </source>
</reference>
<evidence type="ECO:0000313" key="3">
    <source>
        <dbReference type="Proteomes" id="UP000466514"/>
    </source>
</evidence>
<dbReference type="AlphaFoldDB" id="A0A7I7MIJ6"/>
<keyword evidence="3" id="KW-1185">Reference proteome</keyword>
<sequence length="277" mass="29806">MVPVGPGRFVFIDNNDPTAVFELALDTHDEEAERISRRPLAGIPEGQLRDPEGLTRIDSDGEIFLIITSSLCVSEAGHRVSDGLVRVRYTHHGDLPAEGMHGFRDWLLRLMPSLAAAGRRTPDDGGLNIEGLAWDPRTRTLLFGVRAPNAPGAATVIRIPVDPVRGPWTVPSLGAPSAVQIRLPRSTAAQGIRDLSYDEQTGDFLVLLGRSISSGDDPFQLGTWSGAGDQVELLDVTFHRSMKPEGVAAFSRGGDRKLLIVDDRGGYAVCDLPAGGQ</sequence>
<name>A0A7I7MIJ6_9MYCO</name>
<dbReference type="EMBL" id="AP022574">
    <property type="protein sequence ID" value="BBX71946.1"/>
    <property type="molecule type" value="Genomic_DNA"/>
</dbReference>
<feature type="domain" description="DUF3616" evidence="1">
    <location>
        <begin position="124"/>
        <end position="230"/>
    </location>
</feature>
<dbReference type="Proteomes" id="UP000466514">
    <property type="component" value="Chromosome"/>
</dbReference>
<accession>A0A7I7MIJ6</accession>
<dbReference type="InterPro" id="IPR022060">
    <property type="entry name" value="DUF3616"/>
</dbReference>
<dbReference type="Pfam" id="PF12275">
    <property type="entry name" value="DUF3616"/>
    <property type="match status" value="1"/>
</dbReference>
<protein>
    <recommendedName>
        <fullName evidence="1">DUF3616 domain-containing protein</fullName>
    </recommendedName>
</protein>
<proteinExistence type="predicted"/>
<gene>
    <name evidence="2" type="ORF">MPSYJ_54070</name>
</gene>
<evidence type="ECO:0000313" key="2">
    <source>
        <dbReference type="EMBL" id="BBX71946.1"/>
    </source>
</evidence>
<organism evidence="2 3">
    <name type="scientific">Mycolicibacterium psychrotolerans</name>
    <dbReference type="NCBI Taxonomy" id="216929"/>
    <lineage>
        <taxon>Bacteria</taxon>
        <taxon>Bacillati</taxon>
        <taxon>Actinomycetota</taxon>
        <taxon>Actinomycetes</taxon>
        <taxon>Mycobacteriales</taxon>
        <taxon>Mycobacteriaceae</taxon>
        <taxon>Mycolicibacterium</taxon>
    </lineage>
</organism>
<evidence type="ECO:0000259" key="1">
    <source>
        <dbReference type="Pfam" id="PF12275"/>
    </source>
</evidence>